<keyword evidence="3" id="KW-1185">Reference proteome</keyword>
<evidence type="ECO:0000259" key="1">
    <source>
        <dbReference type="PROSITE" id="PS51186"/>
    </source>
</evidence>
<dbReference type="PANTHER" id="PTHR43305">
    <property type="entry name" value="FAMILY N-ACETYLTRANSFERASE, PUTATIVE (AFU_ORTHOLOGUE AFUA_2G01380)-RELATED"/>
    <property type="match status" value="1"/>
</dbReference>
<dbReference type="AlphaFoldDB" id="A0A8J7WDM3"/>
<feature type="domain" description="N-acetyltransferase" evidence="1">
    <location>
        <begin position="3"/>
        <end position="169"/>
    </location>
</feature>
<dbReference type="Gene3D" id="3.40.630.30">
    <property type="match status" value="1"/>
</dbReference>
<dbReference type="InterPro" id="IPR000182">
    <property type="entry name" value="GNAT_dom"/>
</dbReference>
<dbReference type="Pfam" id="PF00583">
    <property type="entry name" value="Acetyltransf_1"/>
    <property type="match status" value="1"/>
</dbReference>
<evidence type="ECO:0000313" key="2">
    <source>
        <dbReference type="EMBL" id="MBS0123264.1"/>
    </source>
</evidence>
<dbReference type="PROSITE" id="PS51186">
    <property type="entry name" value="GNAT"/>
    <property type="match status" value="1"/>
</dbReference>
<dbReference type="PANTHER" id="PTHR43305:SF1">
    <property type="entry name" value="FAMILY N-ACETYLTRANSFERASE, PUTATIVE (AFU_ORTHOLOGUE AFUA_2G01380)-RELATED"/>
    <property type="match status" value="1"/>
</dbReference>
<dbReference type="InterPro" id="IPR052777">
    <property type="entry name" value="Acetyltransferase_Enz"/>
</dbReference>
<dbReference type="InterPro" id="IPR016181">
    <property type="entry name" value="Acyl_CoA_acyltransferase"/>
</dbReference>
<reference evidence="2" key="1">
    <citation type="submission" date="2021-04" db="EMBL/GenBank/DDBJ databases">
        <authorList>
            <person name="Yoon J."/>
        </authorList>
    </citation>
    <scope>NUCLEOTIDE SEQUENCE</scope>
    <source>
        <strain evidence="2">KMU-90</strain>
    </source>
</reference>
<dbReference type="EMBL" id="JAGTUU010000001">
    <property type="protein sequence ID" value="MBS0123264.1"/>
    <property type="molecule type" value="Genomic_DNA"/>
</dbReference>
<gene>
    <name evidence="2" type="ORF">KB874_03875</name>
</gene>
<dbReference type="Proteomes" id="UP000681356">
    <property type="component" value="Unassembled WGS sequence"/>
</dbReference>
<comment type="caution">
    <text evidence="2">The sequence shown here is derived from an EMBL/GenBank/DDBJ whole genome shotgun (WGS) entry which is preliminary data.</text>
</comment>
<proteinExistence type="predicted"/>
<protein>
    <submittedName>
        <fullName evidence="2">GNAT family N-acetyltransferase</fullName>
    </submittedName>
</protein>
<dbReference type="GO" id="GO:0016747">
    <property type="term" value="F:acyltransferase activity, transferring groups other than amino-acyl groups"/>
    <property type="evidence" value="ECO:0007669"/>
    <property type="project" value="InterPro"/>
</dbReference>
<dbReference type="SUPFAM" id="SSF55729">
    <property type="entry name" value="Acyl-CoA N-acyltransferases (Nat)"/>
    <property type="match status" value="1"/>
</dbReference>
<sequence length="189" mass="20649">MGVDIARAEMPEDLDAARALIRDFFAWAMENVAKGEKDPNPSVFANLEAELAGLPGRFGPPSGCLLLARLDGAPVGCVAFYGQDAATMEIKRMFVRPDAWGQGIGARMLKVLLAEAEAAGYVRYRLSTHHELHAAQSLYRRAGFRDVPGSPDFPGIVEGVDICMEMIPVRETKEESRLAWTDRSICPSP</sequence>
<accession>A0A8J7WDM3</accession>
<organism evidence="2 3">
    <name type="scientific">Thetidibacter halocola</name>
    <dbReference type="NCBI Taxonomy" id="2827239"/>
    <lineage>
        <taxon>Bacteria</taxon>
        <taxon>Pseudomonadati</taxon>
        <taxon>Pseudomonadota</taxon>
        <taxon>Alphaproteobacteria</taxon>
        <taxon>Rhodobacterales</taxon>
        <taxon>Roseobacteraceae</taxon>
        <taxon>Thetidibacter</taxon>
    </lineage>
</organism>
<evidence type="ECO:0000313" key="3">
    <source>
        <dbReference type="Proteomes" id="UP000681356"/>
    </source>
</evidence>
<dbReference type="CDD" id="cd04301">
    <property type="entry name" value="NAT_SF"/>
    <property type="match status" value="1"/>
</dbReference>
<name>A0A8J7WDM3_9RHOB</name>